<protein>
    <submittedName>
        <fullName evidence="1">Uncharacterized protein</fullName>
    </submittedName>
</protein>
<organism evidence="1 2">
    <name type="scientific">Trichinella papuae</name>
    <dbReference type="NCBI Taxonomy" id="268474"/>
    <lineage>
        <taxon>Eukaryota</taxon>
        <taxon>Metazoa</taxon>
        <taxon>Ecdysozoa</taxon>
        <taxon>Nematoda</taxon>
        <taxon>Enoplea</taxon>
        <taxon>Dorylaimia</taxon>
        <taxon>Trichinellida</taxon>
        <taxon>Trichinellidae</taxon>
        <taxon>Trichinella</taxon>
    </lineage>
</organism>
<gene>
    <name evidence="1" type="ORF">T10_3043</name>
</gene>
<sequence>MCFTEGLPDIKVKDLSDQKRCVIKCAELETFYQLTPNQCGGCNASVVLHHLSVALQAVLQQSNQQQHCIEKFEY</sequence>
<name>A0A0V1M3B7_9BILA</name>
<dbReference type="EMBL" id="JYDO01000265">
    <property type="protein sequence ID" value="KRZ66112.1"/>
    <property type="molecule type" value="Genomic_DNA"/>
</dbReference>
<proteinExistence type="predicted"/>
<reference evidence="1 2" key="1">
    <citation type="submission" date="2015-01" db="EMBL/GenBank/DDBJ databases">
        <title>Evolution of Trichinella species and genotypes.</title>
        <authorList>
            <person name="Korhonen P.K."/>
            <person name="Edoardo P."/>
            <person name="Giuseppe L.R."/>
            <person name="Gasser R.B."/>
        </authorList>
    </citation>
    <scope>NUCLEOTIDE SEQUENCE [LARGE SCALE GENOMIC DNA]</scope>
    <source>
        <strain evidence="1">ISS1980</strain>
    </source>
</reference>
<evidence type="ECO:0000313" key="1">
    <source>
        <dbReference type="EMBL" id="KRZ66112.1"/>
    </source>
</evidence>
<accession>A0A0V1M3B7</accession>
<keyword evidence="2" id="KW-1185">Reference proteome</keyword>
<evidence type="ECO:0000313" key="2">
    <source>
        <dbReference type="Proteomes" id="UP000054843"/>
    </source>
</evidence>
<comment type="caution">
    <text evidence="1">The sequence shown here is derived from an EMBL/GenBank/DDBJ whole genome shotgun (WGS) entry which is preliminary data.</text>
</comment>
<dbReference type="Proteomes" id="UP000054843">
    <property type="component" value="Unassembled WGS sequence"/>
</dbReference>
<dbReference type="AlphaFoldDB" id="A0A0V1M3B7"/>